<dbReference type="GO" id="GO:0005739">
    <property type="term" value="C:mitochondrion"/>
    <property type="evidence" value="ECO:0007669"/>
    <property type="project" value="TreeGrafter"/>
</dbReference>
<feature type="non-terminal residue" evidence="4">
    <location>
        <position position="226"/>
    </location>
</feature>
<feature type="domain" description="Rhodanese" evidence="3">
    <location>
        <begin position="27"/>
        <end position="141"/>
    </location>
</feature>
<keyword evidence="5" id="KW-1185">Reference proteome</keyword>
<dbReference type="STRING" id="10195.A0A3M7T536"/>
<dbReference type="Pfam" id="PF00581">
    <property type="entry name" value="Rhodanese"/>
    <property type="match status" value="1"/>
</dbReference>
<organism evidence="4 5">
    <name type="scientific">Brachionus plicatilis</name>
    <name type="common">Marine rotifer</name>
    <name type="synonym">Brachionus muelleri</name>
    <dbReference type="NCBI Taxonomy" id="10195"/>
    <lineage>
        <taxon>Eukaryota</taxon>
        <taxon>Metazoa</taxon>
        <taxon>Spiralia</taxon>
        <taxon>Gnathifera</taxon>
        <taxon>Rotifera</taxon>
        <taxon>Eurotatoria</taxon>
        <taxon>Monogononta</taxon>
        <taxon>Pseudotrocha</taxon>
        <taxon>Ploima</taxon>
        <taxon>Brachionidae</taxon>
        <taxon>Brachionus</taxon>
    </lineage>
</organism>
<dbReference type="OrthoDB" id="270167at2759"/>
<evidence type="ECO:0000259" key="3">
    <source>
        <dbReference type="PROSITE" id="PS50206"/>
    </source>
</evidence>
<evidence type="ECO:0000256" key="2">
    <source>
        <dbReference type="ARBA" id="ARBA00022737"/>
    </source>
</evidence>
<accession>A0A3M7T536</accession>
<dbReference type="InterPro" id="IPR001763">
    <property type="entry name" value="Rhodanese-like_dom"/>
</dbReference>
<dbReference type="GO" id="GO:0004792">
    <property type="term" value="F:thiosulfate-cyanide sulfurtransferase activity"/>
    <property type="evidence" value="ECO:0007669"/>
    <property type="project" value="TreeGrafter"/>
</dbReference>
<dbReference type="PANTHER" id="PTHR11364">
    <property type="entry name" value="THIOSULFATE SULFERTANSFERASE"/>
    <property type="match status" value="1"/>
</dbReference>
<dbReference type="CDD" id="cd01448">
    <property type="entry name" value="TST_Repeat_1"/>
    <property type="match status" value="1"/>
</dbReference>
<dbReference type="PROSITE" id="PS50206">
    <property type="entry name" value="RHODANESE_3"/>
    <property type="match status" value="1"/>
</dbReference>
<sequence length="226" mass="25905">MNKILKKTSDSLISPALLRTKLSDSGFVKKYRLLDVSLNTDELADYKKGHIEKAIYFDVGYGTKPTERYPKPFPPIEQFQTYLGGLGISNKHHLIIYDRSPYGFLLAPRAWWVMRVLGHEDMSILNGGFNGWIKSGFGLTDKIDHFEEENYQAKENLSLACNYEDIIENIKTKKYQVIDGRPKSHFNSINPVLGLPNNIPNSINVQHNEIFDRSTHCLKSNEDLKK</sequence>
<protein>
    <submittedName>
        <fullName evidence="4">3-mercaptopyruvate sulfurtransferase-like</fullName>
    </submittedName>
</protein>
<dbReference type="InterPro" id="IPR036873">
    <property type="entry name" value="Rhodanese-like_dom_sf"/>
</dbReference>
<name>A0A3M7T536_BRAPC</name>
<dbReference type="InterPro" id="IPR045078">
    <property type="entry name" value="TST/MPST-like"/>
</dbReference>
<dbReference type="Gene3D" id="3.40.250.10">
    <property type="entry name" value="Rhodanese-like domain"/>
    <property type="match status" value="2"/>
</dbReference>
<keyword evidence="1 4" id="KW-0808">Transferase</keyword>
<dbReference type="SUPFAM" id="SSF52821">
    <property type="entry name" value="Rhodanese/Cell cycle control phosphatase"/>
    <property type="match status" value="2"/>
</dbReference>
<evidence type="ECO:0000313" key="4">
    <source>
        <dbReference type="EMBL" id="RNA43101.1"/>
    </source>
</evidence>
<dbReference type="SMART" id="SM00450">
    <property type="entry name" value="RHOD"/>
    <property type="match status" value="1"/>
</dbReference>
<keyword evidence="2" id="KW-0677">Repeat</keyword>
<dbReference type="PANTHER" id="PTHR11364:SF27">
    <property type="entry name" value="SULFURTRANSFERASE"/>
    <property type="match status" value="1"/>
</dbReference>
<gene>
    <name evidence="4" type="ORF">BpHYR1_006538</name>
</gene>
<comment type="caution">
    <text evidence="4">The sequence shown here is derived from an EMBL/GenBank/DDBJ whole genome shotgun (WGS) entry which is preliminary data.</text>
</comment>
<proteinExistence type="predicted"/>
<evidence type="ECO:0000313" key="5">
    <source>
        <dbReference type="Proteomes" id="UP000276133"/>
    </source>
</evidence>
<dbReference type="AlphaFoldDB" id="A0A3M7T536"/>
<dbReference type="EMBL" id="REGN01000277">
    <property type="protein sequence ID" value="RNA43101.1"/>
    <property type="molecule type" value="Genomic_DNA"/>
</dbReference>
<reference evidence="4 5" key="1">
    <citation type="journal article" date="2018" name="Sci. Rep.">
        <title>Genomic signatures of local adaptation to the degree of environmental predictability in rotifers.</title>
        <authorList>
            <person name="Franch-Gras L."/>
            <person name="Hahn C."/>
            <person name="Garcia-Roger E.M."/>
            <person name="Carmona M.J."/>
            <person name="Serra M."/>
            <person name="Gomez A."/>
        </authorList>
    </citation>
    <scope>NUCLEOTIDE SEQUENCE [LARGE SCALE GENOMIC DNA]</scope>
    <source>
        <strain evidence="4">HYR1</strain>
    </source>
</reference>
<evidence type="ECO:0000256" key="1">
    <source>
        <dbReference type="ARBA" id="ARBA00022679"/>
    </source>
</evidence>
<keyword evidence="4" id="KW-0670">Pyruvate</keyword>
<dbReference type="Proteomes" id="UP000276133">
    <property type="component" value="Unassembled WGS sequence"/>
</dbReference>